<keyword evidence="1" id="KW-0732">Signal</keyword>
<comment type="caution">
    <text evidence="2">The sequence shown here is derived from an EMBL/GenBank/DDBJ whole genome shotgun (WGS) entry which is preliminary data.</text>
</comment>
<gene>
    <name evidence="2" type="ORF">HLH27_10175</name>
</gene>
<evidence type="ECO:0000313" key="3">
    <source>
        <dbReference type="Proteomes" id="UP000540556"/>
    </source>
</evidence>
<proteinExistence type="predicted"/>
<reference evidence="2 3" key="1">
    <citation type="submission" date="2020-04" db="EMBL/GenBank/DDBJ databases">
        <title>Description of novel Gluconacetobacter.</title>
        <authorList>
            <person name="Sombolestani A."/>
        </authorList>
    </citation>
    <scope>NUCLEOTIDE SEQUENCE [LARGE SCALE GENOMIC DNA]</scope>
    <source>
        <strain evidence="2 3">LMG 27800</strain>
    </source>
</reference>
<feature type="signal peptide" evidence="1">
    <location>
        <begin position="1"/>
        <end position="20"/>
    </location>
</feature>
<name>A0A7W4KEC6_9PROT</name>
<organism evidence="2 3">
    <name type="scientific">Gluconacetobacter takamatsuzukensis</name>
    <dbReference type="NCBI Taxonomy" id="1286190"/>
    <lineage>
        <taxon>Bacteria</taxon>
        <taxon>Pseudomonadati</taxon>
        <taxon>Pseudomonadota</taxon>
        <taxon>Alphaproteobacteria</taxon>
        <taxon>Acetobacterales</taxon>
        <taxon>Acetobacteraceae</taxon>
        <taxon>Gluconacetobacter</taxon>
    </lineage>
</organism>
<feature type="chain" id="PRO_5031232822" evidence="1">
    <location>
        <begin position="21"/>
        <end position="147"/>
    </location>
</feature>
<keyword evidence="3" id="KW-1185">Reference proteome</keyword>
<evidence type="ECO:0000256" key="1">
    <source>
        <dbReference type="SAM" id="SignalP"/>
    </source>
</evidence>
<accession>A0A7W4KEC6</accession>
<dbReference type="AlphaFoldDB" id="A0A7W4KEC6"/>
<dbReference type="EMBL" id="JABEQK010000007">
    <property type="protein sequence ID" value="MBB2205381.1"/>
    <property type="molecule type" value="Genomic_DNA"/>
</dbReference>
<dbReference type="RefSeq" id="WP_182949922.1">
    <property type="nucleotide sequence ID" value="NZ_JABEQK010000007.1"/>
</dbReference>
<sequence length="147" mass="15888">MRILFMGSATLLFAASAVMAAPNKPFPSATESITTAFGVKVFQDRHVDHGMISVHASFAGRTESTVQRVFVDNGPTTFKFENQEAEYDVALWAESSLASIHLFACAKSKGASTCSDIPLKARDATRAVLSNPVNGHLLWLDIDEPSK</sequence>
<dbReference type="Proteomes" id="UP000540556">
    <property type="component" value="Unassembled WGS sequence"/>
</dbReference>
<protein>
    <submittedName>
        <fullName evidence="2">Uncharacterized protein</fullName>
    </submittedName>
</protein>
<evidence type="ECO:0000313" key="2">
    <source>
        <dbReference type="EMBL" id="MBB2205381.1"/>
    </source>
</evidence>